<feature type="domain" description="Clp ATPase C-terminal" evidence="5">
    <location>
        <begin position="489"/>
        <end position="581"/>
    </location>
</feature>
<accession>A0A8S9J4W6</accession>
<dbReference type="SMART" id="SM01086">
    <property type="entry name" value="ClpB_D2-small"/>
    <property type="match status" value="1"/>
</dbReference>
<evidence type="ECO:0000313" key="6">
    <source>
        <dbReference type="EMBL" id="KAF2576633.1"/>
    </source>
</evidence>
<keyword evidence="1" id="KW-0547">Nucleotide-binding</keyword>
<dbReference type="FunFam" id="1.10.8.60:FF:000002">
    <property type="entry name" value="ATP-dependent Clp protease ATP-binding subunit ClpX"/>
    <property type="match status" value="1"/>
</dbReference>
<protein>
    <recommendedName>
        <fullName evidence="7">Clp ATPase C-terminal domain-containing protein</fullName>
    </recommendedName>
</protein>
<dbReference type="InterPro" id="IPR019489">
    <property type="entry name" value="Clp_ATPase_C"/>
</dbReference>
<feature type="compositionally biased region" description="Basic and acidic residues" evidence="3">
    <location>
        <begin position="593"/>
        <end position="623"/>
    </location>
</feature>
<keyword evidence="2" id="KW-0067">ATP-binding</keyword>
<feature type="region of interest" description="Disordered" evidence="3">
    <location>
        <begin position="581"/>
        <end position="623"/>
    </location>
</feature>
<evidence type="ECO:0000256" key="3">
    <source>
        <dbReference type="SAM" id="MobiDB-lite"/>
    </source>
</evidence>
<dbReference type="GO" id="GO:0005759">
    <property type="term" value="C:mitochondrial matrix"/>
    <property type="evidence" value="ECO:0007669"/>
    <property type="project" value="TreeGrafter"/>
</dbReference>
<proteinExistence type="predicted"/>
<dbReference type="Gene3D" id="3.40.50.300">
    <property type="entry name" value="P-loop containing nucleotide triphosphate hydrolases"/>
    <property type="match status" value="1"/>
</dbReference>
<evidence type="ECO:0000259" key="4">
    <source>
        <dbReference type="SMART" id="SM00382"/>
    </source>
</evidence>
<evidence type="ECO:0000256" key="2">
    <source>
        <dbReference type="ARBA" id="ARBA00022840"/>
    </source>
</evidence>
<evidence type="ECO:0008006" key="7">
    <source>
        <dbReference type="Google" id="ProtNLM"/>
    </source>
</evidence>
<dbReference type="GO" id="GO:0016887">
    <property type="term" value="F:ATP hydrolysis activity"/>
    <property type="evidence" value="ECO:0007669"/>
    <property type="project" value="InterPro"/>
</dbReference>
<dbReference type="SMART" id="SM00382">
    <property type="entry name" value="AAA"/>
    <property type="match status" value="1"/>
</dbReference>
<dbReference type="EMBL" id="QGKY02001015">
    <property type="protein sequence ID" value="KAF2576633.1"/>
    <property type="molecule type" value="Genomic_DNA"/>
</dbReference>
<name>A0A8S9J4W6_BRACR</name>
<evidence type="ECO:0000256" key="1">
    <source>
        <dbReference type="ARBA" id="ARBA00022741"/>
    </source>
</evidence>
<gene>
    <name evidence="6" type="ORF">F2Q70_00004839</name>
</gene>
<feature type="region of interest" description="Disordered" evidence="3">
    <location>
        <begin position="136"/>
        <end position="167"/>
    </location>
</feature>
<dbReference type="AlphaFoldDB" id="A0A8S9J4W6"/>
<dbReference type="Pfam" id="PF07724">
    <property type="entry name" value="AAA_2"/>
    <property type="match status" value="1"/>
</dbReference>
<dbReference type="GO" id="GO:0005524">
    <property type="term" value="F:ATP binding"/>
    <property type="evidence" value="ECO:0007669"/>
    <property type="project" value="UniProtKB-KW"/>
</dbReference>
<feature type="domain" description="AAA+ ATPase" evidence="4">
    <location>
        <begin position="240"/>
        <end position="409"/>
    </location>
</feature>
<dbReference type="InterPro" id="IPR027417">
    <property type="entry name" value="P-loop_NTPase"/>
</dbReference>
<evidence type="ECO:0000259" key="5">
    <source>
        <dbReference type="SMART" id="SM01086"/>
    </source>
</evidence>
<dbReference type="Pfam" id="PF10431">
    <property type="entry name" value="ClpB_D2-small"/>
    <property type="match status" value="1"/>
</dbReference>
<dbReference type="InterPro" id="IPR003959">
    <property type="entry name" value="ATPase_AAA_core"/>
</dbReference>
<dbReference type="SUPFAM" id="SSF52540">
    <property type="entry name" value="P-loop containing nucleoside triphosphate hydrolases"/>
    <property type="match status" value="1"/>
</dbReference>
<organism evidence="6">
    <name type="scientific">Brassica cretica</name>
    <name type="common">Mustard</name>
    <dbReference type="NCBI Taxonomy" id="69181"/>
    <lineage>
        <taxon>Eukaryota</taxon>
        <taxon>Viridiplantae</taxon>
        <taxon>Streptophyta</taxon>
        <taxon>Embryophyta</taxon>
        <taxon>Tracheophyta</taxon>
        <taxon>Spermatophyta</taxon>
        <taxon>Magnoliopsida</taxon>
        <taxon>eudicotyledons</taxon>
        <taxon>Gunneridae</taxon>
        <taxon>Pentapetalae</taxon>
        <taxon>rosids</taxon>
        <taxon>malvids</taxon>
        <taxon>Brassicales</taxon>
        <taxon>Brassicaceae</taxon>
        <taxon>Brassiceae</taxon>
        <taxon>Brassica</taxon>
    </lineage>
</organism>
<dbReference type="InterPro" id="IPR050052">
    <property type="entry name" value="ATP-dep_Clp_protease_ClpX"/>
</dbReference>
<dbReference type="GO" id="GO:0051603">
    <property type="term" value="P:proteolysis involved in protein catabolic process"/>
    <property type="evidence" value="ECO:0007669"/>
    <property type="project" value="TreeGrafter"/>
</dbReference>
<dbReference type="Gene3D" id="1.10.8.60">
    <property type="match status" value="1"/>
</dbReference>
<comment type="caution">
    <text evidence="6">The sequence shown here is derived from an EMBL/GenBank/DDBJ whole genome shotgun (WGS) entry which is preliminary data.</text>
</comment>
<dbReference type="InterPro" id="IPR003593">
    <property type="entry name" value="AAA+_ATPase"/>
</dbReference>
<dbReference type="PANTHER" id="PTHR48102">
    <property type="entry name" value="ATP-DEPENDENT CLP PROTEASE ATP-BINDING SUBUNIT CLPX-LIKE, MITOCHONDRIAL-RELATED"/>
    <property type="match status" value="1"/>
</dbReference>
<dbReference type="PANTHER" id="PTHR48102:SF4">
    <property type="entry name" value="CLP PROTEASE REGULATORY SUBUNIT CLPX2, MITOCHONDRIAL"/>
    <property type="match status" value="1"/>
</dbReference>
<sequence>MLCSLSISRFLSRKTSLVSRSFRLILSADDTLHRIPLQPPTSNTTLTTPFPFFSSRRSIYDSSGGDYDYIRSDVNCPRCSAHMLVVFSNRPLSLTAREPGIYQAVNFCPQCKSAFYFRPFKLSPLQGSFIELGKVKKGADDDDDDDDDRSWKIQGLKNEDDADSSNGLVKLPTPKEICQGLDHFVIGQDKAKKVLSVAVYNHYKRIYHASKLKGSGSESVNLVMEDDDDDDDSIDLVELDKSNVLLLGPTGSGKTLLAKTLARLVNVPFAIADATSLTQASCFHLSLWLLTMTNRCSRHYTGLHLSTTKTTLLVQAGYVGEDVESILYKLYVEAGCNVEEAQRGIVYIDEVDKMSMKSHSSNGGRDVSGEGVQQSLLKLLEGTVVSVPIPEKGLRRDPRGDSIQMDTKDILFICGGAFVDLEKTVSERQHDASIGFGASVRTNMNTSGFSSSAVTSSLLESLQSEDLVAYGLIPEFVGRLPIFVSLSALNEDQLVQVLTEPRSALGKQYKKLFRMNNVQLHFTEGATRLIARKAMSKNTGARGLRSILESILTEAMFEVPDGKSEGSQSIKAVLVDEEAVGSVGSPGCGAKILRGDDVPQQHFEQTESNEKRKEDETKRAQSL</sequence>
<reference evidence="6" key="1">
    <citation type="submission" date="2019-12" db="EMBL/GenBank/DDBJ databases">
        <title>Genome sequencing and annotation of Brassica cretica.</title>
        <authorList>
            <person name="Studholme D.J."/>
            <person name="Sarris P.F."/>
        </authorList>
    </citation>
    <scope>NUCLEOTIDE SEQUENCE</scope>
    <source>
        <strain evidence="6">PFS-102/07</strain>
        <tissue evidence="6">Leaf</tissue>
    </source>
</reference>
<dbReference type="CDD" id="cd19497">
    <property type="entry name" value="RecA-like_ClpX"/>
    <property type="match status" value="1"/>
</dbReference>